<reference evidence="3" key="1">
    <citation type="submission" date="2016-10" db="EMBL/GenBank/DDBJ databases">
        <authorList>
            <person name="Varghese N."/>
            <person name="Submissions S."/>
        </authorList>
    </citation>
    <scope>NUCLEOTIDE SEQUENCE [LARGE SCALE GENOMIC DNA]</scope>
    <source>
        <strain evidence="3">CGMCC 4.6945</strain>
    </source>
</reference>
<feature type="transmembrane region" description="Helical" evidence="1">
    <location>
        <begin position="84"/>
        <end position="108"/>
    </location>
</feature>
<protein>
    <submittedName>
        <fullName evidence="2">ABC-2 type transport system permease protein</fullName>
    </submittedName>
</protein>
<keyword evidence="1" id="KW-1133">Transmembrane helix</keyword>
<proteinExistence type="predicted"/>
<dbReference type="EMBL" id="FOKA01000004">
    <property type="protein sequence ID" value="SFA95228.1"/>
    <property type="molecule type" value="Genomic_DNA"/>
</dbReference>
<evidence type="ECO:0000313" key="3">
    <source>
        <dbReference type="Proteomes" id="UP000199012"/>
    </source>
</evidence>
<dbReference type="Proteomes" id="UP000199012">
    <property type="component" value="Unassembled WGS sequence"/>
</dbReference>
<dbReference type="AlphaFoldDB" id="A0A1I0X4G3"/>
<feature type="transmembrane region" description="Helical" evidence="1">
    <location>
        <begin position="205"/>
        <end position="224"/>
    </location>
</feature>
<accession>A0A1I0X4G3</accession>
<feature type="transmembrane region" description="Helical" evidence="1">
    <location>
        <begin position="43"/>
        <end position="64"/>
    </location>
</feature>
<dbReference type="PANTHER" id="PTHR37305">
    <property type="entry name" value="INTEGRAL MEMBRANE PROTEIN-RELATED"/>
    <property type="match status" value="1"/>
</dbReference>
<gene>
    <name evidence="2" type="ORF">SAMN05421867_10478</name>
</gene>
<keyword evidence="1" id="KW-0472">Membrane</keyword>
<dbReference type="OrthoDB" id="3297477at2"/>
<feature type="transmembrane region" description="Helical" evidence="1">
    <location>
        <begin position="129"/>
        <end position="154"/>
    </location>
</feature>
<feature type="transmembrane region" description="Helical" evidence="1">
    <location>
        <begin position="174"/>
        <end position="198"/>
    </location>
</feature>
<sequence>MSTATATATTGALPPRTVTARPVTFGRVLRSEWIKLWSLRSTWWTVVLTVVAFVGLVAAMSGIVRQIGGDGPADPATGAELSASFVYSIAVQPASLAAVTLGVLAITGEYTTGMIRSTFAAVPRRLPALWAKAVVVFLVMAVTALVAVALGYAVSTLILSGPGLALDLDLAESWRVLLGSVLYLATVALFAFAIGAIIRHSAGALATIFGLLLVVENVVAAIPWEPLRYVRPFLPASSGARITLPDAAQGIYANPDAYWLDLSIAESFGILVAWTVVLLAIAAVLMRRRDA</sequence>
<dbReference type="STRING" id="988821.SAMN05421867_10478"/>
<name>A0A1I0X4G3_9CELL</name>
<keyword evidence="3" id="KW-1185">Reference proteome</keyword>
<dbReference type="RefSeq" id="WP_090031463.1">
    <property type="nucleotide sequence ID" value="NZ_BONM01000010.1"/>
</dbReference>
<evidence type="ECO:0000256" key="1">
    <source>
        <dbReference type="SAM" id="Phobius"/>
    </source>
</evidence>
<evidence type="ECO:0000313" key="2">
    <source>
        <dbReference type="EMBL" id="SFA95228.1"/>
    </source>
</evidence>
<organism evidence="2 3">
    <name type="scientific">Cellulomonas marina</name>
    <dbReference type="NCBI Taxonomy" id="988821"/>
    <lineage>
        <taxon>Bacteria</taxon>
        <taxon>Bacillati</taxon>
        <taxon>Actinomycetota</taxon>
        <taxon>Actinomycetes</taxon>
        <taxon>Micrococcales</taxon>
        <taxon>Cellulomonadaceae</taxon>
        <taxon>Cellulomonas</taxon>
    </lineage>
</organism>
<dbReference type="PANTHER" id="PTHR37305:SF1">
    <property type="entry name" value="MEMBRANE PROTEIN"/>
    <property type="match status" value="1"/>
</dbReference>
<dbReference type="GO" id="GO:0005886">
    <property type="term" value="C:plasma membrane"/>
    <property type="evidence" value="ECO:0007669"/>
    <property type="project" value="UniProtKB-SubCell"/>
</dbReference>
<keyword evidence="1" id="KW-0812">Transmembrane</keyword>
<dbReference type="GO" id="GO:0140359">
    <property type="term" value="F:ABC-type transporter activity"/>
    <property type="evidence" value="ECO:0007669"/>
    <property type="project" value="InterPro"/>
</dbReference>
<feature type="transmembrane region" description="Helical" evidence="1">
    <location>
        <begin position="268"/>
        <end position="286"/>
    </location>
</feature>